<dbReference type="EMBL" id="POAF01000001">
    <property type="protein sequence ID" value="RBM04225.1"/>
    <property type="molecule type" value="Genomic_DNA"/>
</dbReference>
<proteinExistence type="predicted"/>
<evidence type="ECO:0000256" key="1">
    <source>
        <dbReference type="SAM" id="MobiDB-lite"/>
    </source>
</evidence>
<dbReference type="Pfam" id="PF10646">
    <property type="entry name" value="Germane"/>
    <property type="match status" value="1"/>
</dbReference>
<dbReference type="PROSITE" id="PS51257">
    <property type="entry name" value="PROKAR_LIPOPROTEIN"/>
    <property type="match status" value="1"/>
</dbReference>
<evidence type="ECO:0000259" key="3">
    <source>
        <dbReference type="SMART" id="SM00909"/>
    </source>
</evidence>
<dbReference type="Pfam" id="PF10647">
    <property type="entry name" value="Gmad1"/>
    <property type="match status" value="1"/>
</dbReference>
<sequence length="567" mass="60940">MRRTLISLLAMLLGVALTATGCASIPRSSPVKQIEAHSEDSESESYSYAADGPADGADARAIVDGFVAAGRSVAEDYAVAREFLTPELSRQWRGDTSTLIYEAVNVVNGAETNQYTIQLEIIGAVDAQGVRTMYPDHSTRAVDVAVSKVDDQWRISDAPNGVMLEASTFNKIFSAQTLYFYNATYRYLVPDIRWFATGSGTATSMVEALLEGPAPYLENAVVSAFSSAGSLVRSAVPVRDGTATVDLSKATFQDATDQMLLLMDQQLEATLIPLSSVTKVQMLQEETEITLADQSITIEPAQVDPSTPDTLIGIADKSLVYVKGLSVIPVGGLPDISRYNPREPAMSPIGNRYAFLNGSRKQLWTIGEDGSLDLGLEGESLIQPSMDLAGWTWTADNHDKNPLRAVPDSIAGKGEARTISVPWLEGSSVSSLRISRDGARALIVATKDSATTVYVSGVIRDSDGVPRGLSKTPMKIYPDVPVNTAVWESDRSIIVAELSLTEPVLAEQITFQGGSKHLQVLLGMVGIAAGTGKQREVYAESQDQLFSLVGNSWHVLDDYAKDISYPG</sequence>
<dbReference type="RefSeq" id="WP_047119508.1">
    <property type="nucleotide sequence ID" value="NZ_POAF01000001.1"/>
</dbReference>
<name>A0A365YND1_9MICC</name>
<reference evidence="4 5" key="1">
    <citation type="submission" date="2018-01" db="EMBL/GenBank/DDBJ databases">
        <title>Glutamicibacter soli strain NHPC-3 Whole genome sequence and assembly.</title>
        <authorList>
            <person name="Choudhury P."/>
            <person name="Gupta D."/>
            <person name="Sengupta K."/>
            <person name="Jawed A."/>
            <person name="Sultana N."/>
            <person name="Saha P."/>
        </authorList>
    </citation>
    <scope>NUCLEOTIDE SEQUENCE [LARGE SCALE GENOMIC DNA]</scope>
    <source>
        <strain evidence="4 5">NHPC-3</strain>
    </source>
</reference>
<dbReference type="AlphaFoldDB" id="A0A365YND1"/>
<evidence type="ECO:0000256" key="2">
    <source>
        <dbReference type="SAM" id="SignalP"/>
    </source>
</evidence>
<feature type="domain" description="GerMN" evidence="3">
    <location>
        <begin position="202"/>
        <end position="293"/>
    </location>
</feature>
<comment type="caution">
    <text evidence="4">The sequence shown here is derived from an EMBL/GenBank/DDBJ whole genome shotgun (WGS) entry which is preliminary data.</text>
</comment>
<evidence type="ECO:0000313" key="4">
    <source>
        <dbReference type="EMBL" id="RBM04225.1"/>
    </source>
</evidence>
<gene>
    <name evidence="4" type="ORF">C1H84_02775</name>
</gene>
<feature type="signal peptide" evidence="2">
    <location>
        <begin position="1"/>
        <end position="23"/>
    </location>
</feature>
<dbReference type="InterPro" id="IPR019606">
    <property type="entry name" value="GerMN"/>
</dbReference>
<keyword evidence="5" id="KW-1185">Reference proteome</keyword>
<dbReference type="InterPro" id="IPR018910">
    <property type="entry name" value="LpqB_C"/>
</dbReference>
<organism evidence="4 5">
    <name type="scientific">Glutamicibacter soli</name>
    <dbReference type="NCBI Taxonomy" id="453836"/>
    <lineage>
        <taxon>Bacteria</taxon>
        <taxon>Bacillati</taxon>
        <taxon>Actinomycetota</taxon>
        <taxon>Actinomycetes</taxon>
        <taxon>Micrococcales</taxon>
        <taxon>Micrococcaceae</taxon>
        <taxon>Glutamicibacter</taxon>
    </lineage>
</organism>
<feature type="chain" id="PRO_5039348301" description="GerMN domain-containing protein" evidence="2">
    <location>
        <begin position="24"/>
        <end position="567"/>
    </location>
</feature>
<dbReference type="Pfam" id="PF25976">
    <property type="entry name" value="LpqB_N"/>
    <property type="match status" value="1"/>
</dbReference>
<feature type="region of interest" description="Disordered" evidence="1">
    <location>
        <begin position="28"/>
        <end position="50"/>
    </location>
</feature>
<evidence type="ECO:0000313" key="5">
    <source>
        <dbReference type="Proteomes" id="UP000252167"/>
    </source>
</evidence>
<dbReference type="SMART" id="SM00909">
    <property type="entry name" value="Germane"/>
    <property type="match status" value="1"/>
</dbReference>
<protein>
    <recommendedName>
        <fullName evidence="3">GerMN domain-containing protein</fullName>
    </recommendedName>
</protein>
<accession>A0A365YND1</accession>
<dbReference type="InterPro" id="IPR059026">
    <property type="entry name" value="LpqB_N"/>
</dbReference>
<dbReference type="Proteomes" id="UP000252167">
    <property type="component" value="Unassembled WGS sequence"/>
</dbReference>
<keyword evidence="2" id="KW-0732">Signal</keyword>